<comment type="caution">
    <text evidence="6">The sequence shown here is derived from an EMBL/GenBank/DDBJ whole genome shotgun (WGS) entry which is preliminary data.</text>
</comment>
<feature type="short sequence motif" description="GXSXG" evidence="4">
    <location>
        <begin position="55"/>
        <end position="59"/>
    </location>
</feature>
<name>A0A2T4UIF4_9ACTN</name>
<evidence type="ECO:0000256" key="1">
    <source>
        <dbReference type="ARBA" id="ARBA00022801"/>
    </source>
</evidence>
<feature type="active site" description="Proton acceptor" evidence="4">
    <location>
        <position position="226"/>
    </location>
</feature>
<dbReference type="InterPro" id="IPR016035">
    <property type="entry name" value="Acyl_Trfase/lysoPLipase"/>
</dbReference>
<dbReference type="EMBL" id="PYYB01000001">
    <property type="protein sequence ID" value="PTL59020.1"/>
    <property type="molecule type" value="Genomic_DNA"/>
</dbReference>
<dbReference type="InterPro" id="IPR002641">
    <property type="entry name" value="PNPLA_dom"/>
</dbReference>
<reference evidence="6 7" key="1">
    <citation type="submission" date="2018-03" db="EMBL/GenBank/DDBJ databases">
        <title>Aquarubrobacter algicola gen. nov., sp. nov., a novel actinobacterium isolated from shallow eutrophic lake during the end of cyanobacterial harmful algal blooms.</title>
        <authorList>
            <person name="Chun S.J."/>
        </authorList>
    </citation>
    <scope>NUCLEOTIDE SEQUENCE [LARGE SCALE GENOMIC DNA]</scope>
    <source>
        <strain evidence="6 7">Seoho-28</strain>
    </source>
</reference>
<feature type="active site" description="Nucleophile" evidence="4">
    <location>
        <position position="57"/>
    </location>
</feature>
<accession>A0A2T4UIF4</accession>
<feature type="short sequence motif" description="DGA/G" evidence="4">
    <location>
        <begin position="226"/>
        <end position="228"/>
    </location>
</feature>
<dbReference type="OrthoDB" id="4080114at2"/>
<protein>
    <submittedName>
        <fullName evidence="6">Patatin</fullName>
    </submittedName>
</protein>
<feature type="short sequence motif" description="GXGXXG" evidence="4">
    <location>
        <begin position="24"/>
        <end position="29"/>
    </location>
</feature>
<dbReference type="RefSeq" id="WP_107567456.1">
    <property type="nucleotide sequence ID" value="NZ_PYYB01000001.1"/>
</dbReference>
<evidence type="ECO:0000313" key="7">
    <source>
        <dbReference type="Proteomes" id="UP000240739"/>
    </source>
</evidence>
<keyword evidence="2 4" id="KW-0442">Lipid degradation</keyword>
<proteinExistence type="predicted"/>
<dbReference type="InterPro" id="IPR050301">
    <property type="entry name" value="NTE"/>
</dbReference>
<dbReference type="Gene3D" id="3.40.1090.10">
    <property type="entry name" value="Cytosolic phospholipase A2 catalytic domain"/>
    <property type="match status" value="1"/>
</dbReference>
<organism evidence="6 7">
    <name type="scientific">Paraconexibacter algicola</name>
    <dbReference type="NCBI Taxonomy" id="2133960"/>
    <lineage>
        <taxon>Bacteria</taxon>
        <taxon>Bacillati</taxon>
        <taxon>Actinomycetota</taxon>
        <taxon>Thermoleophilia</taxon>
        <taxon>Solirubrobacterales</taxon>
        <taxon>Paraconexibacteraceae</taxon>
        <taxon>Paraconexibacter</taxon>
    </lineage>
</organism>
<dbReference type="GO" id="GO:0016787">
    <property type="term" value="F:hydrolase activity"/>
    <property type="evidence" value="ECO:0007669"/>
    <property type="project" value="UniProtKB-UniRule"/>
</dbReference>
<keyword evidence="1 4" id="KW-0378">Hydrolase</keyword>
<dbReference type="Pfam" id="PF01734">
    <property type="entry name" value="Patatin"/>
    <property type="match status" value="1"/>
</dbReference>
<evidence type="ECO:0000256" key="2">
    <source>
        <dbReference type="ARBA" id="ARBA00022963"/>
    </source>
</evidence>
<keyword evidence="7" id="KW-1185">Reference proteome</keyword>
<dbReference type="PROSITE" id="PS51635">
    <property type="entry name" value="PNPLA"/>
    <property type="match status" value="1"/>
</dbReference>
<dbReference type="PANTHER" id="PTHR14226:SF57">
    <property type="entry name" value="BLR7027 PROTEIN"/>
    <property type="match status" value="1"/>
</dbReference>
<feature type="domain" description="PNPLA" evidence="5">
    <location>
        <begin position="20"/>
        <end position="239"/>
    </location>
</feature>
<sequence length="448" mass="48704">MPDGSSSTTATNGTGPKTAIVLPGGGARGAYEAGALSVLLPELERRGERVDIVCGTSVGAINAALLGSLADRGADEIAEIALSRWRDMRKSDVIKPVFGPGLPLVAARFLGELLEVPGVRLASVLDPSPLQRSLAQWIDWLALHRNVKHGLIDAVCVVATALTRSQPVAFVETKGRLPRQSASDDLRYVRVPSMSPEHVRASAAIPVLFPPVEVTVPKAAADFYIDGGTRQNSPIAPALALGADRVVIIGFEPFAPRAQPPEKPPIPRMADVAANIVDGLLVDQVSDDLQRMVSINSFFVEGAAAGSSTSRSARAYRTARGRLPYRKISYALVAPERRGEMGLIADRVFRERYSGLRGLRDIDYPLMSRLLGGDRTRARGELLSFLLFDELFVEELLAAGAADAQRWLDRHPRFWCSDAAHDFHVDQVETQAAREQLAIDEWRSLRRR</sequence>
<dbReference type="Proteomes" id="UP000240739">
    <property type="component" value="Unassembled WGS sequence"/>
</dbReference>
<evidence type="ECO:0000256" key="4">
    <source>
        <dbReference type="PROSITE-ProRule" id="PRU01161"/>
    </source>
</evidence>
<gene>
    <name evidence="6" type="ORF">C7Y72_04835</name>
</gene>
<dbReference type="AlphaFoldDB" id="A0A2T4UIF4"/>
<evidence type="ECO:0000259" key="5">
    <source>
        <dbReference type="PROSITE" id="PS51635"/>
    </source>
</evidence>
<dbReference type="GO" id="GO:0016042">
    <property type="term" value="P:lipid catabolic process"/>
    <property type="evidence" value="ECO:0007669"/>
    <property type="project" value="UniProtKB-UniRule"/>
</dbReference>
<dbReference type="SUPFAM" id="SSF52151">
    <property type="entry name" value="FabD/lysophospholipase-like"/>
    <property type="match status" value="1"/>
</dbReference>
<evidence type="ECO:0000256" key="3">
    <source>
        <dbReference type="ARBA" id="ARBA00023098"/>
    </source>
</evidence>
<dbReference type="PANTHER" id="PTHR14226">
    <property type="entry name" value="NEUROPATHY TARGET ESTERASE/SWISS CHEESE D.MELANOGASTER"/>
    <property type="match status" value="1"/>
</dbReference>
<evidence type="ECO:0000313" key="6">
    <source>
        <dbReference type="EMBL" id="PTL59020.1"/>
    </source>
</evidence>
<keyword evidence="3 4" id="KW-0443">Lipid metabolism</keyword>